<dbReference type="SUPFAM" id="SSF103473">
    <property type="entry name" value="MFS general substrate transporter"/>
    <property type="match status" value="1"/>
</dbReference>
<dbReference type="Gene3D" id="1.20.1250.20">
    <property type="entry name" value="MFS general substrate transporter like domains"/>
    <property type="match status" value="1"/>
</dbReference>
<organism evidence="8">
    <name type="scientific">marine metagenome</name>
    <dbReference type="NCBI Taxonomy" id="408172"/>
    <lineage>
        <taxon>unclassified sequences</taxon>
        <taxon>metagenomes</taxon>
        <taxon>ecological metagenomes</taxon>
    </lineage>
</organism>
<comment type="subcellular location">
    <subcellularLocation>
        <location evidence="1">Cell membrane</location>
        <topology evidence="1">Multi-pass membrane protein</topology>
    </subcellularLocation>
</comment>
<feature type="transmembrane region" description="Helical" evidence="6">
    <location>
        <begin position="192"/>
        <end position="215"/>
    </location>
</feature>
<protein>
    <recommendedName>
        <fullName evidence="7">Major facilitator superfamily (MFS) profile domain-containing protein</fullName>
    </recommendedName>
</protein>
<name>A0A381PWD7_9ZZZZ</name>
<keyword evidence="2" id="KW-1003">Cell membrane</keyword>
<evidence type="ECO:0000256" key="1">
    <source>
        <dbReference type="ARBA" id="ARBA00004651"/>
    </source>
</evidence>
<evidence type="ECO:0000259" key="7">
    <source>
        <dbReference type="PROSITE" id="PS50850"/>
    </source>
</evidence>
<dbReference type="GO" id="GO:0022857">
    <property type="term" value="F:transmembrane transporter activity"/>
    <property type="evidence" value="ECO:0007669"/>
    <property type="project" value="InterPro"/>
</dbReference>
<evidence type="ECO:0000313" key="8">
    <source>
        <dbReference type="EMBL" id="SUZ71220.1"/>
    </source>
</evidence>
<feature type="transmembrane region" description="Helical" evidence="6">
    <location>
        <begin position="113"/>
        <end position="133"/>
    </location>
</feature>
<dbReference type="InterPro" id="IPR036259">
    <property type="entry name" value="MFS_trans_sf"/>
</dbReference>
<keyword evidence="5 6" id="KW-0472">Membrane</keyword>
<dbReference type="AlphaFoldDB" id="A0A381PWD7"/>
<proteinExistence type="predicted"/>
<dbReference type="InterPro" id="IPR010645">
    <property type="entry name" value="MFS_4"/>
</dbReference>
<feature type="transmembrane region" description="Helical" evidence="6">
    <location>
        <begin position="312"/>
        <end position="331"/>
    </location>
</feature>
<dbReference type="InterPro" id="IPR050189">
    <property type="entry name" value="MFS_Efflux_Transporters"/>
</dbReference>
<dbReference type="Pfam" id="PF06779">
    <property type="entry name" value="MFS_4"/>
    <property type="match status" value="1"/>
</dbReference>
<feature type="transmembrane region" description="Helical" evidence="6">
    <location>
        <begin position="343"/>
        <end position="364"/>
    </location>
</feature>
<evidence type="ECO:0000256" key="2">
    <source>
        <dbReference type="ARBA" id="ARBA00022475"/>
    </source>
</evidence>
<dbReference type="PANTHER" id="PTHR43124">
    <property type="entry name" value="PURINE EFFLUX PUMP PBUE"/>
    <property type="match status" value="1"/>
</dbReference>
<feature type="transmembrane region" description="Helical" evidence="6">
    <location>
        <begin position="23"/>
        <end position="47"/>
    </location>
</feature>
<keyword evidence="3 6" id="KW-0812">Transmembrane</keyword>
<evidence type="ECO:0000256" key="5">
    <source>
        <dbReference type="ARBA" id="ARBA00023136"/>
    </source>
</evidence>
<keyword evidence="4 6" id="KW-1133">Transmembrane helix</keyword>
<evidence type="ECO:0000256" key="4">
    <source>
        <dbReference type="ARBA" id="ARBA00022989"/>
    </source>
</evidence>
<gene>
    <name evidence="8" type="ORF">METZ01_LOCUS24074</name>
</gene>
<sequence>MVAQGFGRFTFPVLLTAIDRELLGSYTLAGFLSNVPLLAYLVGTGFTSLLSTRSDPTDLMKIGVTLSVLGLGSMSVSPNAWTLALALFLAGFGAALVWVPAPGIAASMVGPTQGGLAIGLVGSGIGTGVMIAGPLTSAVRTATGNDSAWRSVYGLQALFGIVVLVGLLLVLRRGDNAKASDKVPISILTTVPNWRSITLAFAVFGVTYSLFFYFLPAQLVASGWSGGTARLMFAVMGLASIFGGVIFGRISDRISRRSTMRLGFMMMATAPLLTLVDNGPTVVIGVFAFGLCIAGVPTTISAMLADVLDGRSFVTAFGTITFAFGVAQLFGPPFAGWVGETTGSFQIPFIVASVVALFGVLLTLRMKMPLSEKNPS</sequence>
<evidence type="ECO:0000256" key="6">
    <source>
        <dbReference type="SAM" id="Phobius"/>
    </source>
</evidence>
<feature type="transmembrane region" description="Helical" evidence="6">
    <location>
        <begin position="83"/>
        <end position="101"/>
    </location>
</feature>
<feature type="domain" description="Major facilitator superfamily (MFS) profile" evidence="7">
    <location>
        <begin position="1"/>
        <end position="371"/>
    </location>
</feature>
<evidence type="ECO:0000256" key="3">
    <source>
        <dbReference type="ARBA" id="ARBA00022692"/>
    </source>
</evidence>
<accession>A0A381PWD7</accession>
<reference evidence="8" key="1">
    <citation type="submission" date="2018-05" db="EMBL/GenBank/DDBJ databases">
        <authorList>
            <person name="Lanie J.A."/>
            <person name="Ng W.-L."/>
            <person name="Kazmierczak K.M."/>
            <person name="Andrzejewski T.M."/>
            <person name="Davidsen T.M."/>
            <person name="Wayne K.J."/>
            <person name="Tettelin H."/>
            <person name="Glass J.I."/>
            <person name="Rusch D."/>
            <person name="Podicherti R."/>
            <person name="Tsui H.-C.T."/>
            <person name="Winkler M.E."/>
        </authorList>
    </citation>
    <scope>NUCLEOTIDE SEQUENCE</scope>
</reference>
<dbReference type="InterPro" id="IPR020846">
    <property type="entry name" value="MFS_dom"/>
</dbReference>
<feature type="transmembrane region" description="Helical" evidence="6">
    <location>
        <begin position="227"/>
        <end position="247"/>
    </location>
</feature>
<dbReference type="PROSITE" id="PS50850">
    <property type="entry name" value="MFS"/>
    <property type="match status" value="1"/>
</dbReference>
<feature type="transmembrane region" description="Helical" evidence="6">
    <location>
        <begin position="153"/>
        <end position="171"/>
    </location>
</feature>
<dbReference type="EMBL" id="UINC01001115">
    <property type="protein sequence ID" value="SUZ71220.1"/>
    <property type="molecule type" value="Genomic_DNA"/>
</dbReference>
<dbReference type="PANTHER" id="PTHR43124:SF3">
    <property type="entry name" value="CHLORAMPHENICOL EFFLUX PUMP RV0191"/>
    <property type="match status" value="1"/>
</dbReference>
<feature type="transmembrane region" description="Helical" evidence="6">
    <location>
        <begin position="282"/>
        <end position="305"/>
    </location>
</feature>
<dbReference type="GO" id="GO:0005886">
    <property type="term" value="C:plasma membrane"/>
    <property type="evidence" value="ECO:0007669"/>
    <property type="project" value="UniProtKB-SubCell"/>
</dbReference>
<feature type="transmembrane region" description="Helical" evidence="6">
    <location>
        <begin position="259"/>
        <end position="276"/>
    </location>
</feature>